<comment type="caution">
    <text evidence="1">The sequence shown here is derived from an EMBL/GenBank/DDBJ whole genome shotgun (WGS) entry which is preliminary data.</text>
</comment>
<reference evidence="1" key="1">
    <citation type="journal article" date="2020" name="mSystems">
        <title>Genome- and Community-Level Interaction Insights into Carbon Utilization and Element Cycling Functions of Hydrothermarchaeota in Hydrothermal Sediment.</title>
        <authorList>
            <person name="Zhou Z."/>
            <person name="Liu Y."/>
            <person name="Xu W."/>
            <person name="Pan J."/>
            <person name="Luo Z.H."/>
            <person name="Li M."/>
        </authorList>
    </citation>
    <scope>NUCLEOTIDE SEQUENCE [LARGE SCALE GENOMIC DNA]</scope>
    <source>
        <strain evidence="1">SpSt-972</strain>
    </source>
</reference>
<proteinExistence type="predicted"/>
<organism evidence="1">
    <name type="scientific">Desulfurella acetivorans</name>
    <dbReference type="NCBI Taxonomy" id="33002"/>
    <lineage>
        <taxon>Bacteria</taxon>
        <taxon>Pseudomonadati</taxon>
        <taxon>Campylobacterota</taxon>
        <taxon>Desulfurellia</taxon>
        <taxon>Desulfurellales</taxon>
        <taxon>Desulfurellaceae</taxon>
        <taxon>Desulfurella</taxon>
    </lineage>
</organism>
<gene>
    <name evidence="1" type="ORF">ENX80_00140</name>
</gene>
<dbReference type="EMBL" id="DTPL01000009">
    <property type="protein sequence ID" value="HGA37216.1"/>
    <property type="molecule type" value="Genomic_DNA"/>
</dbReference>
<dbReference type="AlphaFoldDB" id="A0A832AUA8"/>
<evidence type="ECO:0000313" key="1">
    <source>
        <dbReference type="EMBL" id="HGA37216.1"/>
    </source>
</evidence>
<accession>A0A832AUA8</accession>
<sequence length="512" mass="60108">MLLLLTMSYFIKQKIGKNEYIYEVTSFWDPSSKKSKQKRKYIGKLTPEGEIITPKKSMKIIEIKDFGDIYLLQQISKTTGLYDVLEAVFPDEAKDIINIAIFLVITQTNIYNYKAWSKRNNIESQLSYVYYIEDFLKKIARSEDKINEFFRLWNVKQNNPKCVYYDVGLTLDSSNITDWYYSEDRLNFKLNFGVAFSRATNIPIFYKLYLKNVIDADSLENVYNSSKANNIEIDFFITRPDYCTQYDINKISKLPKSFLLPISSNTFLPKSILNRIFNNFNLKKINFEKNYYLYAKKNIEFYNSALILHLFLSEQKKIAQVDNFIGKLSDLETIVNNKVFSNTKELIFFMENKLKESTSLYDISYNGETVIISKKKHGISKLFNRAGKIAIVTNDISIGSKEILFFKKEKDIIENFFKKINSEVSQYSLQSKESFKGRFFLYFIAFIIYKTLTLKIQKKDTLSKYTLDEILDNLRKIKKITLSNNNTILSDIAPEQKRILDELHVKVPKQII</sequence>
<evidence type="ECO:0008006" key="2">
    <source>
        <dbReference type="Google" id="ProtNLM"/>
    </source>
</evidence>
<name>A0A832AUA8_DESAE</name>
<protein>
    <recommendedName>
        <fullName evidence="2">Transposase IS4-like domain-containing protein</fullName>
    </recommendedName>
</protein>